<evidence type="ECO:0000313" key="1">
    <source>
        <dbReference type="EMBL" id="TWU10079.1"/>
    </source>
</evidence>
<keyword evidence="2" id="KW-1185">Reference proteome</keyword>
<comment type="caution">
    <text evidence="1">The sequence shown here is derived from an EMBL/GenBank/DDBJ whole genome shotgun (WGS) entry which is preliminary data.</text>
</comment>
<evidence type="ECO:0000313" key="2">
    <source>
        <dbReference type="Proteomes" id="UP000316304"/>
    </source>
</evidence>
<dbReference type="EMBL" id="SJPT01000021">
    <property type="protein sequence ID" value="TWU10079.1"/>
    <property type="molecule type" value="Genomic_DNA"/>
</dbReference>
<dbReference type="AlphaFoldDB" id="A0A5C6BFL3"/>
<accession>A0A5C6BFL3</accession>
<gene>
    <name evidence="1" type="ORF">Pla52o_57830</name>
</gene>
<reference evidence="1 2" key="1">
    <citation type="submission" date="2019-02" db="EMBL/GenBank/DDBJ databases">
        <title>Deep-cultivation of Planctomycetes and their phenomic and genomic characterization uncovers novel biology.</title>
        <authorList>
            <person name="Wiegand S."/>
            <person name="Jogler M."/>
            <person name="Boedeker C."/>
            <person name="Pinto D."/>
            <person name="Vollmers J."/>
            <person name="Rivas-Marin E."/>
            <person name="Kohn T."/>
            <person name="Peeters S.H."/>
            <person name="Heuer A."/>
            <person name="Rast P."/>
            <person name="Oberbeckmann S."/>
            <person name="Bunk B."/>
            <person name="Jeske O."/>
            <person name="Meyerdierks A."/>
            <person name="Storesund J.E."/>
            <person name="Kallscheuer N."/>
            <person name="Luecker S."/>
            <person name="Lage O.M."/>
            <person name="Pohl T."/>
            <person name="Merkel B.J."/>
            <person name="Hornburger P."/>
            <person name="Mueller R.-W."/>
            <person name="Bruemmer F."/>
            <person name="Labrenz M."/>
            <person name="Spormann A.M."/>
            <person name="Op Den Camp H."/>
            <person name="Overmann J."/>
            <person name="Amann R."/>
            <person name="Jetten M.S.M."/>
            <person name="Mascher T."/>
            <person name="Medema M.H."/>
            <person name="Devos D.P."/>
            <person name="Kaster A.-K."/>
            <person name="Ovreas L."/>
            <person name="Rohde M."/>
            <person name="Galperin M.Y."/>
            <person name="Jogler C."/>
        </authorList>
    </citation>
    <scope>NUCLEOTIDE SEQUENCE [LARGE SCALE GENOMIC DNA]</scope>
    <source>
        <strain evidence="1 2">Pla52o</strain>
    </source>
</reference>
<protein>
    <submittedName>
        <fullName evidence="1">Uncharacterized protein</fullName>
    </submittedName>
</protein>
<proteinExistence type="predicted"/>
<organism evidence="1 2">
    <name type="scientific">Novipirellula galeiformis</name>
    <dbReference type="NCBI Taxonomy" id="2528004"/>
    <lineage>
        <taxon>Bacteria</taxon>
        <taxon>Pseudomonadati</taxon>
        <taxon>Planctomycetota</taxon>
        <taxon>Planctomycetia</taxon>
        <taxon>Pirellulales</taxon>
        <taxon>Pirellulaceae</taxon>
        <taxon>Novipirellula</taxon>
    </lineage>
</organism>
<sequence length="85" mass="9446">MREGQRTHLGQAAASYSIAIIGPRSFTPRKQACFVAQGGKTWAFFLSLGFLDSWTHRFLGLIAVSRQRVQSISSYVVDRFPPASL</sequence>
<name>A0A5C6BFL3_9BACT</name>
<dbReference type="Proteomes" id="UP000316304">
    <property type="component" value="Unassembled WGS sequence"/>
</dbReference>